<reference evidence="2" key="1">
    <citation type="submission" date="2016-10" db="EMBL/GenBank/DDBJ databases">
        <authorList>
            <person name="Varghese N."/>
            <person name="Submissions S."/>
        </authorList>
    </citation>
    <scope>NUCLEOTIDE SEQUENCE [LARGE SCALE GENOMIC DNA]</scope>
    <source>
        <strain evidence="2">CGMCC 1.10784</strain>
    </source>
</reference>
<keyword evidence="1" id="KW-0808">Transferase</keyword>
<dbReference type="OrthoDB" id="9773927at2"/>
<dbReference type="RefSeq" id="WP_091186556.1">
    <property type="nucleotide sequence ID" value="NZ_FOMT01000003.1"/>
</dbReference>
<sequence>MRLSILVNSQKYDKWQGAEAINSKGRIMMIRSEVLNVSSFSNELQFLLRLLRSDYKLEVEEAVQLAEEIDWQLFLRFAVYHQTHPVLYPLLVQLNAKLQWTPDHVMSRLRDLCSRNTLLMHQLHEEMGRINGMMEKQGIRPLFLKGPVLAALLYGDLSGRTSGNLDILVARQDWDRSVQQLLSAGYMMAKQYGVDNVLNYTERNTHHLVYIHPDKNIEVELHWKLNPNTEMEPSFAELWARRQASSFPKSIYTLGNEDLLVYLILHGTRHGWSSLKWLLDIDRMMGRFLNWNRANQLFEESGSRQFGGEAFLLATQLLGTLLPEEAHVMTLEPKARRLAHMVLPFIREELSLYPKPERKEIAVLFNRYLLATMNCRQKLLYIMYKLYPSSKDFWRQVKRQTPKEKASS</sequence>
<dbReference type="STRING" id="1045775.SAMN05216378_3062"/>
<dbReference type="InterPro" id="IPR039498">
    <property type="entry name" value="NTP_transf_5"/>
</dbReference>
<proteinExistence type="predicted"/>
<accession>A0A1I2AHC3</accession>
<gene>
    <name evidence="1" type="ORF">SAMN05216378_3062</name>
</gene>
<dbReference type="GO" id="GO:0016740">
    <property type="term" value="F:transferase activity"/>
    <property type="evidence" value="ECO:0007669"/>
    <property type="project" value="UniProtKB-KW"/>
</dbReference>
<evidence type="ECO:0000313" key="2">
    <source>
        <dbReference type="Proteomes" id="UP000198855"/>
    </source>
</evidence>
<evidence type="ECO:0000313" key="1">
    <source>
        <dbReference type="EMBL" id="SFE42240.1"/>
    </source>
</evidence>
<dbReference type="Proteomes" id="UP000198855">
    <property type="component" value="Unassembled WGS sequence"/>
</dbReference>
<dbReference type="EMBL" id="FOMT01000003">
    <property type="protein sequence ID" value="SFE42240.1"/>
    <property type="molecule type" value="Genomic_DNA"/>
</dbReference>
<dbReference type="Pfam" id="PF14907">
    <property type="entry name" value="NTP_transf_5"/>
    <property type="match status" value="1"/>
</dbReference>
<organism evidence="1 2">
    <name type="scientific">Paenibacillus catalpae</name>
    <dbReference type="NCBI Taxonomy" id="1045775"/>
    <lineage>
        <taxon>Bacteria</taxon>
        <taxon>Bacillati</taxon>
        <taxon>Bacillota</taxon>
        <taxon>Bacilli</taxon>
        <taxon>Bacillales</taxon>
        <taxon>Paenibacillaceae</taxon>
        <taxon>Paenibacillus</taxon>
    </lineage>
</organism>
<keyword evidence="2" id="KW-1185">Reference proteome</keyword>
<dbReference type="AlphaFoldDB" id="A0A1I2AHC3"/>
<protein>
    <submittedName>
        <fullName evidence="1">Uncharacterized nucleotidyltransferase</fullName>
    </submittedName>
</protein>
<name>A0A1I2AHC3_9BACL</name>